<dbReference type="Proteomes" id="UP000824469">
    <property type="component" value="Unassembled WGS sequence"/>
</dbReference>
<feature type="non-terminal residue" evidence="1">
    <location>
        <position position="1"/>
    </location>
</feature>
<reference evidence="1 2" key="1">
    <citation type="journal article" date="2021" name="Nat. Plants">
        <title>The Taxus genome provides insights into paclitaxel biosynthesis.</title>
        <authorList>
            <person name="Xiong X."/>
            <person name="Gou J."/>
            <person name="Liao Q."/>
            <person name="Li Y."/>
            <person name="Zhou Q."/>
            <person name="Bi G."/>
            <person name="Li C."/>
            <person name="Du R."/>
            <person name="Wang X."/>
            <person name="Sun T."/>
            <person name="Guo L."/>
            <person name="Liang H."/>
            <person name="Lu P."/>
            <person name="Wu Y."/>
            <person name="Zhang Z."/>
            <person name="Ro D.K."/>
            <person name="Shang Y."/>
            <person name="Huang S."/>
            <person name="Yan J."/>
        </authorList>
    </citation>
    <scope>NUCLEOTIDE SEQUENCE [LARGE SCALE GENOMIC DNA]</scope>
    <source>
        <strain evidence="1">Ta-2019</strain>
    </source>
</reference>
<keyword evidence="2" id="KW-1185">Reference proteome</keyword>
<evidence type="ECO:0000313" key="1">
    <source>
        <dbReference type="EMBL" id="KAH9331889.1"/>
    </source>
</evidence>
<accession>A0AA38GZ95</accession>
<name>A0AA38GZ95_TAXCH</name>
<proteinExistence type="predicted"/>
<dbReference type="AlphaFoldDB" id="A0AA38GZ95"/>
<comment type="caution">
    <text evidence="1">The sequence shown here is derived from an EMBL/GenBank/DDBJ whole genome shotgun (WGS) entry which is preliminary data.</text>
</comment>
<evidence type="ECO:0000313" key="2">
    <source>
        <dbReference type="Proteomes" id="UP000824469"/>
    </source>
</evidence>
<dbReference type="EMBL" id="JAHRHJ020000001">
    <property type="protein sequence ID" value="KAH9331889.1"/>
    <property type="molecule type" value="Genomic_DNA"/>
</dbReference>
<gene>
    <name evidence="1" type="ORF">KI387_003997</name>
</gene>
<sequence length="50" mass="5754">RDIILESEVLPLSGSDHYPVSLSISFNEPPKKSPFKFELMWLRDLSLHAL</sequence>
<protein>
    <submittedName>
        <fullName evidence="1">Uncharacterized protein</fullName>
    </submittedName>
</protein>
<organism evidence="1 2">
    <name type="scientific">Taxus chinensis</name>
    <name type="common">Chinese yew</name>
    <name type="synonym">Taxus wallichiana var. chinensis</name>
    <dbReference type="NCBI Taxonomy" id="29808"/>
    <lineage>
        <taxon>Eukaryota</taxon>
        <taxon>Viridiplantae</taxon>
        <taxon>Streptophyta</taxon>
        <taxon>Embryophyta</taxon>
        <taxon>Tracheophyta</taxon>
        <taxon>Spermatophyta</taxon>
        <taxon>Pinopsida</taxon>
        <taxon>Pinidae</taxon>
        <taxon>Conifers II</taxon>
        <taxon>Cupressales</taxon>
        <taxon>Taxaceae</taxon>
        <taxon>Taxus</taxon>
    </lineage>
</organism>
<feature type="non-terminal residue" evidence="1">
    <location>
        <position position="50"/>
    </location>
</feature>